<feature type="compositionally biased region" description="Low complexity" evidence="3">
    <location>
        <begin position="1285"/>
        <end position="1295"/>
    </location>
</feature>
<keyword evidence="4" id="KW-1133">Transmembrane helix</keyword>
<feature type="transmembrane region" description="Helical" evidence="4">
    <location>
        <begin position="466"/>
        <end position="488"/>
    </location>
</feature>
<organism evidence="7">
    <name type="scientific">uncultured Caudovirales phage</name>
    <dbReference type="NCBI Taxonomy" id="2100421"/>
    <lineage>
        <taxon>Viruses</taxon>
        <taxon>Duplodnaviria</taxon>
        <taxon>Heunggongvirae</taxon>
        <taxon>Uroviricota</taxon>
        <taxon>Caudoviricetes</taxon>
        <taxon>Peduoviridae</taxon>
        <taxon>Maltschvirus</taxon>
        <taxon>Maltschvirus maltsch</taxon>
    </lineage>
</organism>
<evidence type="ECO:0000313" key="7">
    <source>
        <dbReference type="EMBL" id="CAB4176633.1"/>
    </source>
</evidence>
<feature type="transmembrane region" description="Helical" evidence="4">
    <location>
        <begin position="509"/>
        <end position="535"/>
    </location>
</feature>
<dbReference type="NCBIfam" id="TIGR01760">
    <property type="entry name" value="tape_meas_TP901"/>
    <property type="match status" value="1"/>
</dbReference>
<dbReference type="InterPro" id="IPR010090">
    <property type="entry name" value="Phage_tape_meas"/>
</dbReference>
<name>A0A6J5PXH0_9CAUD</name>
<keyword evidence="2" id="KW-1188">Viral release from host cell</keyword>
<evidence type="ECO:0000313" key="8">
    <source>
        <dbReference type="EMBL" id="CAB4191462.1"/>
    </source>
</evidence>
<dbReference type="EMBL" id="LR797169">
    <property type="protein sequence ID" value="CAB4191462.1"/>
    <property type="molecule type" value="Genomic_DNA"/>
</dbReference>
<evidence type="ECO:0000256" key="4">
    <source>
        <dbReference type="SAM" id="Phobius"/>
    </source>
</evidence>
<keyword evidence="4" id="KW-0812">Transmembrane</keyword>
<evidence type="ECO:0000256" key="3">
    <source>
        <dbReference type="SAM" id="MobiDB-lite"/>
    </source>
</evidence>
<evidence type="ECO:0000313" key="9">
    <source>
        <dbReference type="EMBL" id="CAB4223227.1"/>
    </source>
</evidence>
<dbReference type="GO" id="GO:0098003">
    <property type="term" value="P:viral tail assembly"/>
    <property type="evidence" value="ECO:0007669"/>
    <property type="project" value="UniProtKB-KW"/>
</dbReference>
<feature type="domain" description="Phage tail tape measure protein" evidence="5">
    <location>
        <begin position="178"/>
        <end position="367"/>
    </location>
</feature>
<feature type="region of interest" description="Disordered" evidence="3">
    <location>
        <begin position="1285"/>
        <end position="1323"/>
    </location>
</feature>
<dbReference type="EMBL" id="LR798290">
    <property type="protein sequence ID" value="CAB5220486.1"/>
    <property type="molecule type" value="Genomic_DNA"/>
</dbReference>
<dbReference type="PANTHER" id="PTHR37813:SF1">
    <property type="entry name" value="FELS-2 PROPHAGE PROTEIN"/>
    <property type="match status" value="1"/>
</dbReference>
<evidence type="ECO:0000259" key="5">
    <source>
        <dbReference type="Pfam" id="PF10145"/>
    </source>
</evidence>
<evidence type="ECO:0000256" key="2">
    <source>
        <dbReference type="ARBA" id="ARBA00022612"/>
    </source>
</evidence>
<evidence type="ECO:0000313" key="6">
    <source>
        <dbReference type="EMBL" id="CAB4145551.1"/>
    </source>
</evidence>
<protein>
    <submittedName>
        <fullName evidence="7">Phage tail tape measure protein</fullName>
    </submittedName>
</protein>
<keyword evidence="4" id="KW-0472">Membrane</keyword>
<evidence type="ECO:0000313" key="10">
    <source>
        <dbReference type="EMBL" id="CAB5220486.1"/>
    </source>
</evidence>
<evidence type="ECO:0000256" key="1">
    <source>
        <dbReference type="ARBA" id="ARBA00022465"/>
    </source>
</evidence>
<dbReference type="EMBL" id="LR796453">
    <property type="protein sequence ID" value="CAB4145551.1"/>
    <property type="molecule type" value="Genomic_DNA"/>
</dbReference>
<reference evidence="7" key="1">
    <citation type="submission" date="2020-05" db="EMBL/GenBank/DDBJ databases">
        <authorList>
            <person name="Chiriac C."/>
            <person name="Salcher M."/>
            <person name="Ghai R."/>
            <person name="Kavagutti S V."/>
        </authorList>
    </citation>
    <scope>NUCLEOTIDE SEQUENCE</scope>
</reference>
<accession>A0A6J5PXH0</accession>
<dbReference type="Pfam" id="PF10145">
    <property type="entry name" value="PhageMin_Tail"/>
    <property type="match status" value="1"/>
</dbReference>
<feature type="transmembrane region" description="Helical" evidence="4">
    <location>
        <begin position="427"/>
        <end position="446"/>
    </location>
</feature>
<dbReference type="EMBL" id="LR796931">
    <property type="protein sequence ID" value="CAB4176633.1"/>
    <property type="molecule type" value="Genomic_DNA"/>
</dbReference>
<keyword evidence="1" id="KW-1245">Viral tail assembly</keyword>
<sequence>MANVGKVDVVLGVDSSKLKEGVAKAAKVIEDLGNQFDKIGTNAAASVSKAEKAVQKVASETKQSLSKVEQAYAKASYGVDEFSLAYHEMARKVVADSKRIEDSADRTTRSMGDKFGAAGSKMTAVGTKMSMGLTAPMLLAGRQAIKAANEFEFSMQSIVAMVGLSEDKVAEMGVAARAMAIEFGGSATEAADALYFVASAGIDGATAMEVLESSLKASAIGMGDTSIIADTVSSALNAYGIANLSAAQATDVMVAAVREGKMEADALAGALPRVLPIASAMGVSFNEVGATFAAMSRNGTDASEAATQLRGILSSLLQPTKEAEETMNSLGFSSEGLRQQIKEKGLLDTLLTLTTAFGDNEAAQAAVFGNVRALTGVMSMFGAATESTTTIFANLADNTGDTDKAFQAMSETGAFQMKQAMAQVKDAFISLGQILVPIIVPALKFVTAGFEKVMAAINAMPNFVKTIIVVLAGLLAAAGPVLIMLGMLAKAFLAVKAAMATQAFVTMTAQFAAAGPIIAGVAIAALAVVAAYSMFSANAAAAKERQEALTESLRMAGEPTVVLTDKIGTLIDEYVALQGAAEGAATGIGEEFSGAQAFTAAELGAGVAILAKYGGDINTLTDYVSTGTDAFGDLATKILGGTKDIQTAITQTESLTDAQAAMFMALANSGELDLHEFYMLANTLDLASDAFDDNRDALNKTNEEYITGADGIAYFASVLGFDAFNAIVETAKATADAAGRTDVYTVAAEALLPAIEAATIVNAELAAAEERVVQATIRSLPAIAQMNELLRIAKENGGEAGATFASMADSLGIVSAVLANQLVLVLAKADTNTAKLANTFRGLRGNSKAIEQVIREQSMAMVQLLVDTTNAGGGILDALPSLKYMYDALVNGATAAGMDSEAVVQLIKKIGILDGLAPEIQLALTMNTAQITAQIKVLEDALKKAVYGPSGQMSSTTLAMIQELNILKKALEGINNVPAYSGGGSSGGGNTTPDPSNDFSWVAGYVTSLAQFANGLITRDFARDLGTQTAEQINETLVDLLDKMKDLKLDTLPFFDEFRTKFEKDFKDLAVLATKRDELVKSLDIARNGSVDKYSGVTLTKGLGELATALEDVKSKSKDFAKSIADGVMQPIGKGNALTGATNTLTKAKEFFKNITSLRTAGFGPDVIKEVVSAGLVDGNKLAKRLLSMSATDIAEFTRVRSQINEIATATGALASDIVFATELSFAQGAFDAQKLIVQGLETSLATTNGEIQTLITTIQTDLYNTFFEFLSGFQGGIDQLNTFTPLPGSSTTTPGAGGGTTPGGGGGDTSSGGGTTPPVNPFGSAEAAANFAAWVRAESNKLIPGRSYMNWNIGPLPNGGAIVGDQHTYLPPGLDFSGFHAAGGIAMKASLGVIGESGPEAIIPLSKMSQFGSGDTYVTVNVSGNVSSERDLVEAVRVGLLKAQRSNRTLVV</sequence>
<proteinExistence type="predicted"/>
<feature type="compositionally biased region" description="Gly residues" evidence="3">
    <location>
        <begin position="1296"/>
        <end position="1316"/>
    </location>
</feature>
<dbReference type="EMBL" id="LR797535">
    <property type="protein sequence ID" value="CAB4223227.1"/>
    <property type="molecule type" value="Genomic_DNA"/>
</dbReference>
<gene>
    <name evidence="8" type="ORF">UFOVP1219_52</name>
    <name evidence="9" type="ORF">UFOVP1671_27</name>
    <name evidence="10" type="ORF">UFOVP358_6</name>
    <name evidence="6" type="ORF">UFOVP476_24</name>
    <name evidence="7" type="ORF">UFOVP986_51</name>
</gene>
<dbReference type="PANTHER" id="PTHR37813">
    <property type="entry name" value="FELS-2 PROPHAGE PROTEIN"/>
    <property type="match status" value="1"/>
</dbReference>